<dbReference type="PANTHER" id="PTHR21393:SF0">
    <property type="entry name" value="SMALL RIBOSOMAL SUBUNIT PROTEIN MS27"/>
    <property type="match status" value="1"/>
</dbReference>
<dbReference type="AlphaFoldDB" id="A0ABD0T819"/>
<comment type="subcellular location">
    <subcellularLocation>
        <location evidence="1">Mitochondrion</location>
    </subcellularLocation>
</comment>
<evidence type="ECO:0000313" key="3">
    <source>
        <dbReference type="EMBL" id="KAL0839511.1"/>
    </source>
</evidence>
<comment type="caution">
    <text evidence="3">The sequence shown here is derived from an EMBL/GenBank/DDBJ whole genome shotgun (WGS) entry which is preliminary data.</text>
</comment>
<name>A0ABD0T819_LOXSC</name>
<feature type="region of interest" description="Disordered" evidence="2">
    <location>
        <begin position="410"/>
        <end position="438"/>
    </location>
</feature>
<evidence type="ECO:0000313" key="4">
    <source>
        <dbReference type="Proteomes" id="UP001549921"/>
    </source>
</evidence>
<dbReference type="Proteomes" id="UP001549921">
    <property type="component" value="Unassembled WGS sequence"/>
</dbReference>
<evidence type="ECO:0008006" key="5">
    <source>
        <dbReference type="Google" id="ProtNLM"/>
    </source>
</evidence>
<dbReference type="Pfam" id="PF10037">
    <property type="entry name" value="MRP-S27"/>
    <property type="match status" value="1"/>
</dbReference>
<proteinExistence type="predicted"/>
<dbReference type="GO" id="GO:0005739">
    <property type="term" value="C:mitochondrion"/>
    <property type="evidence" value="ECO:0007669"/>
    <property type="project" value="UniProtKB-SubCell"/>
</dbReference>
<protein>
    <recommendedName>
        <fullName evidence="5">Mitochondrial 28S ribosomal protein S27</fullName>
    </recommendedName>
</protein>
<dbReference type="EMBL" id="JBEDNZ010000008">
    <property type="protein sequence ID" value="KAL0839511.1"/>
    <property type="molecule type" value="Genomic_DNA"/>
</dbReference>
<evidence type="ECO:0000256" key="2">
    <source>
        <dbReference type="SAM" id="MobiDB-lite"/>
    </source>
</evidence>
<dbReference type="PANTHER" id="PTHR21393">
    <property type="entry name" value="MITOCHONDRIAL 28S RIBOSOMAL PROTEIN S27"/>
    <property type="match status" value="1"/>
</dbReference>
<evidence type="ECO:0000256" key="1">
    <source>
        <dbReference type="ARBA" id="ARBA00004173"/>
    </source>
</evidence>
<dbReference type="InterPro" id="IPR019266">
    <property type="entry name" value="Ribosomal_mS27"/>
</dbReference>
<dbReference type="InterPro" id="IPR034913">
    <property type="entry name" value="mS27/PTCD2"/>
</dbReference>
<accession>A0ABD0T819</accession>
<organism evidence="3 4">
    <name type="scientific">Loxostege sticticalis</name>
    <name type="common">Beet webworm moth</name>
    <dbReference type="NCBI Taxonomy" id="481309"/>
    <lineage>
        <taxon>Eukaryota</taxon>
        <taxon>Metazoa</taxon>
        <taxon>Ecdysozoa</taxon>
        <taxon>Arthropoda</taxon>
        <taxon>Hexapoda</taxon>
        <taxon>Insecta</taxon>
        <taxon>Pterygota</taxon>
        <taxon>Neoptera</taxon>
        <taxon>Endopterygota</taxon>
        <taxon>Lepidoptera</taxon>
        <taxon>Glossata</taxon>
        <taxon>Ditrysia</taxon>
        <taxon>Pyraloidea</taxon>
        <taxon>Crambidae</taxon>
        <taxon>Pyraustinae</taxon>
        <taxon>Loxostege</taxon>
    </lineage>
</organism>
<sequence>MLRNLRYCIYKRKQLTTFIQYQTFLTNDYQCSEAWNSQRTTPIINQVNLNDFYNVIDQNYSSKGVISPIDVDIFANAIRDTYHLEELKDLLHKLRLSAETGNMLESTHQATIRNYLQFGNIEELLTILKDPLSFGVFLDEFTANILLDKLVTSSSFEQAANVAALIMLQEEYNNEISNSLCQYACFKYIMGYSRPPEPEVVPDKKKKVDEIKIRIKFLRNPYYDDHFDIKDVFVLSGKTLAWISEKKSDNVNINLQMIGCLVYKKYDKLLHLCEASAKNTSFKVFAEVIELIKREINFVEQDSKSELETSISILEKVNQVDSSLEESITNCIENAINKFQTRDIESQKQMFQQWTEVREKRLEEQIKRLDRAKRIEAIDHKQKDLQEEEQKLWFFENEDAIDLEIEEKEQSVDSNLKKKTSKAVDDDYIPPEILPKRK</sequence>
<gene>
    <name evidence="3" type="ORF">ABMA28_016215</name>
</gene>
<reference evidence="3 4" key="1">
    <citation type="submission" date="2024-06" db="EMBL/GenBank/DDBJ databases">
        <title>A chromosome-level genome assembly of beet webworm, Loxostege sticticalis.</title>
        <authorList>
            <person name="Zhang Y."/>
        </authorList>
    </citation>
    <scope>NUCLEOTIDE SEQUENCE [LARGE SCALE GENOMIC DNA]</scope>
    <source>
        <strain evidence="3">AQ028</strain>
        <tissue evidence="3">Male pupae</tissue>
    </source>
</reference>